<dbReference type="InterPro" id="IPR001128">
    <property type="entry name" value="Cyt_P450"/>
</dbReference>
<dbReference type="SUPFAM" id="SSF48264">
    <property type="entry name" value="Cytochrome P450"/>
    <property type="match status" value="1"/>
</dbReference>
<keyword evidence="6" id="KW-0812">Transmembrane</keyword>
<dbReference type="HOGENOM" id="CLU_001570_2_3_1"/>
<dbReference type="GO" id="GO:0020037">
    <property type="term" value="F:heme binding"/>
    <property type="evidence" value="ECO:0007669"/>
    <property type="project" value="InterPro"/>
</dbReference>
<sequence length="458" mass="52514">MLILKYKNIAPSGPMYYMNVMGRHFIVVNSLDVARDLLDKRSATYSHRPRLVMATELVGRNTLLFMNYGPNFRKIRKLVSTFTNARTAAKYWPVQEAESLKFVLNMKRVSGDAMEHCRWATTSLIIRVLYGIEAKGRDDKLVQLAEEFSLITHKAVQPGLWLVDSFPLLRYVPSFLPGTYFKTWARQARARIEEFATLPYEMVKSNIKDKGRTISCWTADQLLSMTEPLSAEDEKDIHTTATSLYSDTSGTAMATFILMMVRNPDVQRKAQEEIDRVTGDGHWIPGLRDCAQFPYIGCLVKEVFRINPIAPLVPHSLAEEDVYEGYRIPKGSWVMANFWAYMYDESRYPEPYTYRPERFEENEGKKPQEDPLDIVFGFGRRVCPGSHFGLATIFLAVVHMLFAFDILPAKDEHGRVIVPPAEFCGTTLAHPKPFPYRMEERSPERIALIELALANMHM</sequence>
<comment type="subcellular location">
    <subcellularLocation>
        <location evidence="2">Membrane</location>
        <topology evidence="2">Single-pass membrane protein</topology>
    </subcellularLocation>
</comment>
<evidence type="ECO:0000256" key="11">
    <source>
        <dbReference type="ARBA" id="ARBA00023033"/>
    </source>
</evidence>
<accession>K5USU1</accession>
<gene>
    <name evidence="15" type="ORF">PHACADRAFT_175458</name>
</gene>
<dbReference type="InterPro" id="IPR050364">
    <property type="entry name" value="Cytochrome_P450_fung"/>
</dbReference>
<evidence type="ECO:0000313" key="16">
    <source>
        <dbReference type="Proteomes" id="UP000008370"/>
    </source>
</evidence>
<evidence type="ECO:0000256" key="13">
    <source>
        <dbReference type="PIRSR" id="PIRSR602401-1"/>
    </source>
</evidence>
<dbReference type="GO" id="GO:0016705">
    <property type="term" value="F:oxidoreductase activity, acting on paired donors, with incorporation or reduction of molecular oxygen"/>
    <property type="evidence" value="ECO:0007669"/>
    <property type="project" value="InterPro"/>
</dbReference>
<dbReference type="Proteomes" id="UP000008370">
    <property type="component" value="Unassembled WGS sequence"/>
</dbReference>
<keyword evidence="10 13" id="KW-0408">Iron</keyword>
<dbReference type="EMBL" id="JH930474">
    <property type="protein sequence ID" value="EKM53001.1"/>
    <property type="molecule type" value="Genomic_DNA"/>
</dbReference>
<dbReference type="Pfam" id="PF00067">
    <property type="entry name" value="p450"/>
    <property type="match status" value="1"/>
</dbReference>
<dbReference type="GO" id="GO:0005506">
    <property type="term" value="F:iron ion binding"/>
    <property type="evidence" value="ECO:0007669"/>
    <property type="project" value="InterPro"/>
</dbReference>
<name>K5USU1_PHACS</name>
<comment type="cofactor">
    <cofactor evidence="1 13">
        <name>heme</name>
        <dbReference type="ChEBI" id="CHEBI:30413"/>
    </cofactor>
</comment>
<dbReference type="GO" id="GO:0004497">
    <property type="term" value="F:monooxygenase activity"/>
    <property type="evidence" value="ECO:0007669"/>
    <property type="project" value="UniProtKB-KW"/>
</dbReference>
<dbReference type="PRINTS" id="PR00385">
    <property type="entry name" value="P450"/>
</dbReference>
<evidence type="ECO:0000256" key="3">
    <source>
        <dbReference type="ARBA" id="ARBA00005179"/>
    </source>
</evidence>
<protein>
    <recommendedName>
        <fullName evidence="17">Cytochrome P450</fullName>
    </recommendedName>
</protein>
<feature type="binding site" description="axial binding residue" evidence="13">
    <location>
        <position position="383"/>
    </location>
    <ligand>
        <name>heme</name>
        <dbReference type="ChEBI" id="CHEBI:30413"/>
    </ligand>
    <ligandPart>
        <name>Fe</name>
        <dbReference type="ChEBI" id="CHEBI:18248"/>
    </ligandPart>
</feature>
<keyword evidence="11 14" id="KW-0503">Monooxygenase</keyword>
<dbReference type="InParanoid" id="K5USU1"/>
<evidence type="ECO:0000256" key="12">
    <source>
        <dbReference type="ARBA" id="ARBA00023136"/>
    </source>
</evidence>
<organism evidence="15 16">
    <name type="scientific">Phanerochaete carnosa (strain HHB-10118-sp)</name>
    <name type="common">White-rot fungus</name>
    <name type="synonym">Peniophora carnosa</name>
    <dbReference type="NCBI Taxonomy" id="650164"/>
    <lineage>
        <taxon>Eukaryota</taxon>
        <taxon>Fungi</taxon>
        <taxon>Dikarya</taxon>
        <taxon>Basidiomycota</taxon>
        <taxon>Agaricomycotina</taxon>
        <taxon>Agaricomycetes</taxon>
        <taxon>Polyporales</taxon>
        <taxon>Phanerochaetaceae</taxon>
        <taxon>Phanerochaete</taxon>
    </lineage>
</organism>
<evidence type="ECO:0008006" key="17">
    <source>
        <dbReference type="Google" id="ProtNLM"/>
    </source>
</evidence>
<reference evidence="15 16" key="1">
    <citation type="journal article" date="2012" name="BMC Genomics">
        <title>Comparative genomics of the white-rot fungi, Phanerochaete carnosa and P. chrysosporium, to elucidate the genetic basis of the distinct wood types they colonize.</title>
        <authorList>
            <person name="Suzuki H."/>
            <person name="MacDonald J."/>
            <person name="Syed K."/>
            <person name="Salamov A."/>
            <person name="Hori C."/>
            <person name="Aerts A."/>
            <person name="Henrissat B."/>
            <person name="Wiebenga A."/>
            <person name="vanKuyk P.A."/>
            <person name="Barry K."/>
            <person name="Lindquist E."/>
            <person name="LaButti K."/>
            <person name="Lapidus A."/>
            <person name="Lucas S."/>
            <person name="Coutinho P."/>
            <person name="Gong Y."/>
            <person name="Samejima M."/>
            <person name="Mahadevan R."/>
            <person name="Abou-Zaid M."/>
            <person name="de Vries R.P."/>
            <person name="Igarashi K."/>
            <person name="Yadav J.S."/>
            <person name="Grigoriev I.V."/>
            <person name="Master E.R."/>
        </authorList>
    </citation>
    <scope>NUCLEOTIDE SEQUENCE [LARGE SCALE GENOMIC DNA]</scope>
    <source>
        <strain evidence="15 16">HHB-10118-sp</strain>
    </source>
</reference>
<dbReference type="AlphaFoldDB" id="K5USU1"/>
<keyword evidence="8" id="KW-1133">Transmembrane helix</keyword>
<dbReference type="PANTHER" id="PTHR46300">
    <property type="entry name" value="P450, PUTATIVE (EUROFUNG)-RELATED-RELATED"/>
    <property type="match status" value="1"/>
</dbReference>
<evidence type="ECO:0000256" key="4">
    <source>
        <dbReference type="ARBA" id="ARBA00010617"/>
    </source>
</evidence>
<keyword evidence="5 13" id="KW-0349">Heme</keyword>
<dbReference type="Gene3D" id="1.10.630.10">
    <property type="entry name" value="Cytochrome P450"/>
    <property type="match status" value="1"/>
</dbReference>
<dbReference type="InterPro" id="IPR036396">
    <property type="entry name" value="Cyt_P450_sf"/>
</dbReference>
<keyword evidence="9 14" id="KW-0560">Oxidoreductase</keyword>
<evidence type="ECO:0000256" key="2">
    <source>
        <dbReference type="ARBA" id="ARBA00004167"/>
    </source>
</evidence>
<evidence type="ECO:0000256" key="14">
    <source>
        <dbReference type="RuleBase" id="RU000461"/>
    </source>
</evidence>
<comment type="similarity">
    <text evidence="4 14">Belongs to the cytochrome P450 family.</text>
</comment>
<dbReference type="PROSITE" id="PS00086">
    <property type="entry name" value="CYTOCHROME_P450"/>
    <property type="match status" value="1"/>
</dbReference>
<dbReference type="GO" id="GO:0016020">
    <property type="term" value="C:membrane"/>
    <property type="evidence" value="ECO:0007669"/>
    <property type="project" value="UniProtKB-SubCell"/>
</dbReference>
<evidence type="ECO:0000256" key="1">
    <source>
        <dbReference type="ARBA" id="ARBA00001971"/>
    </source>
</evidence>
<evidence type="ECO:0000256" key="6">
    <source>
        <dbReference type="ARBA" id="ARBA00022692"/>
    </source>
</evidence>
<dbReference type="InterPro" id="IPR002401">
    <property type="entry name" value="Cyt_P450_E_grp-I"/>
</dbReference>
<dbReference type="GeneID" id="18909721"/>
<keyword evidence="12" id="KW-0472">Membrane</keyword>
<dbReference type="OrthoDB" id="2789670at2759"/>
<evidence type="ECO:0000256" key="9">
    <source>
        <dbReference type="ARBA" id="ARBA00023002"/>
    </source>
</evidence>
<comment type="pathway">
    <text evidence="3">Secondary metabolite biosynthesis.</text>
</comment>
<proteinExistence type="inferred from homology"/>
<dbReference type="KEGG" id="pco:PHACADRAFT_175458"/>
<keyword evidence="7 13" id="KW-0479">Metal-binding</keyword>
<dbReference type="PRINTS" id="PR00463">
    <property type="entry name" value="EP450I"/>
</dbReference>
<dbReference type="RefSeq" id="XP_007397709.1">
    <property type="nucleotide sequence ID" value="XM_007397647.1"/>
</dbReference>
<evidence type="ECO:0000256" key="7">
    <source>
        <dbReference type="ARBA" id="ARBA00022723"/>
    </source>
</evidence>
<evidence type="ECO:0000256" key="10">
    <source>
        <dbReference type="ARBA" id="ARBA00023004"/>
    </source>
</evidence>
<evidence type="ECO:0000313" key="15">
    <source>
        <dbReference type="EMBL" id="EKM53001.1"/>
    </source>
</evidence>
<keyword evidence="16" id="KW-1185">Reference proteome</keyword>
<dbReference type="CDD" id="cd11065">
    <property type="entry name" value="CYP64-like"/>
    <property type="match status" value="1"/>
</dbReference>
<evidence type="ECO:0000256" key="5">
    <source>
        <dbReference type="ARBA" id="ARBA00022617"/>
    </source>
</evidence>
<dbReference type="InterPro" id="IPR017972">
    <property type="entry name" value="Cyt_P450_CS"/>
</dbReference>
<dbReference type="PANTHER" id="PTHR46300:SF7">
    <property type="entry name" value="P450, PUTATIVE (EUROFUNG)-RELATED"/>
    <property type="match status" value="1"/>
</dbReference>
<evidence type="ECO:0000256" key="8">
    <source>
        <dbReference type="ARBA" id="ARBA00022989"/>
    </source>
</evidence>